<protein>
    <recommendedName>
        <fullName evidence="5">Protein kinase domain-containing protein</fullName>
    </recommendedName>
</protein>
<name>A0A7S4R822_9STRA</name>
<evidence type="ECO:0000256" key="2">
    <source>
        <dbReference type="ARBA" id="ARBA00022737"/>
    </source>
</evidence>
<dbReference type="SUPFAM" id="SSF56112">
    <property type="entry name" value="Protein kinase-like (PK-like)"/>
    <property type="match status" value="1"/>
</dbReference>
<dbReference type="InterPro" id="IPR032675">
    <property type="entry name" value="LRR_dom_sf"/>
</dbReference>
<proteinExistence type="predicted"/>
<organism evidence="6">
    <name type="scientific">Ditylum brightwellii</name>
    <dbReference type="NCBI Taxonomy" id="49249"/>
    <lineage>
        <taxon>Eukaryota</taxon>
        <taxon>Sar</taxon>
        <taxon>Stramenopiles</taxon>
        <taxon>Ochrophyta</taxon>
        <taxon>Bacillariophyta</taxon>
        <taxon>Mediophyceae</taxon>
        <taxon>Lithodesmiophycidae</taxon>
        <taxon>Lithodesmiales</taxon>
        <taxon>Lithodesmiaceae</taxon>
        <taxon>Ditylum</taxon>
    </lineage>
</organism>
<dbReference type="PROSITE" id="PS00107">
    <property type="entry name" value="PROTEIN_KINASE_ATP"/>
    <property type="match status" value="1"/>
</dbReference>
<dbReference type="Gene3D" id="3.30.200.20">
    <property type="entry name" value="Phosphorylase Kinase, domain 1"/>
    <property type="match status" value="1"/>
</dbReference>
<gene>
    <name evidence="6" type="ORF">DBRI00130_LOCUS14430</name>
</gene>
<dbReference type="Pfam" id="PF00069">
    <property type="entry name" value="Pkinase"/>
    <property type="match status" value="1"/>
</dbReference>
<dbReference type="InterPro" id="IPR050216">
    <property type="entry name" value="LRR_domain-containing"/>
</dbReference>
<dbReference type="InterPro" id="IPR001611">
    <property type="entry name" value="Leu-rich_rpt"/>
</dbReference>
<reference evidence="6" key="1">
    <citation type="submission" date="2021-01" db="EMBL/GenBank/DDBJ databases">
        <authorList>
            <person name="Corre E."/>
            <person name="Pelletier E."/>
            <person name="Niang G."/>
            <person name="Scheremetjew M."/>
            <person name="Finn R."/>
            <person name="Kale V."/>
            <person name="Holt S."/>
            <person name="Cochrane G."/>
            <person name="Meng A."/>
            <person name="Brown T."/>
            <person name="Cohen L."/>
        </authorList>
    </citation>
    <scope>NUCLEOTIDE SEQUENCE</scope>
    <source>
        <strain evidence="6">GSO104</strain>
    </source>
</reference>
<evidence type="ECO:0000313" key="6">
    <source>
        <dbReference type="EMBL" id="CAE4606273.1"/>
    </source>
</evidence>
<keyword evidence="3" id="KW-0067">ATP-binding</keyword>
<dbReference type="SUPFAM" id="SSF52058">
    <property type="entry name" value="L domain-like"/>
    <property type="match status" value="1"/>
</dbReference>
<dbReference type="InterPro" id="IPR011009">
    <property type="entry name" value="Kinase-like_dom_sf"/>
</dbReference>
<dbReference type="PROSITE" id="PS51450">
    <property type="entry name" value="LRR"/>
    <property type="match status" value="1"/>
</dbReference>
<dbReference type="GO" id="GO:0005524">
    <property type="term" value="F:ATP binding"/>
    <property type="evidence" value="ECO:0007669"/>
    <property type="project" value="UniProtKB-UniRule"/>
</dbReference>
<dbReference type="Pfam" id="PF13855">
    <property type="entry name" value="LRR_8"/>
    <property type="match status" value="2"/>
</dbReference>
<dbReference type="GO" id="GO:0004672">
    <property type="term" value="F:protein kinase activity"/>
    <property type="evidence" value="ECO:0007669"/>
    <property type="project" value="InterPro"/>
</dbReference>
<feature type="compositionally biased region" description="Basic and acidic residues" evidence="4">
    <location>
        <begin position="1"/>
        <end position="19"/>
    </location>
</feature>
<dbReference type="Gene3D" id="3.80.10.10">
    <property type="entry name" value="Ribonuclease Inhibitor"/>
    <property type="match status" value="2"/>
</dbReference>
<dbReference type="SMART" id="SM00220">
    <property type="entry name" value="S_TKc"/>
    <property type="match status" value="1"/>
</dbReference>
<sequence>MSLNEEKKDDDASIHDAQKGDSFPHNLEPSYLSKLTTLNLSGCNLTEIPSSITKYATNLKKLDIGDNPRLSTLPSSLCNLHKLEILFASNCPGIATLPPVLGNMTSITRLGWKSGSLTSLPHASIPPNVVHLILTNNFITDLDDELIFTKLKHVRKLMLSHNSITSLSEKGVSLMHNLELLRLSGNNLHAVPDSLWTLPKLSWLTISGNPNLNLPALTSRVPMVDLSSLDFHSASGGSSSSSNSASSLGQGASGLVVRATYNNKEVAVKRIRSVTSDGRPEDELKSYGALDENAMKERMVGALALFHDDVKDESGIIMKILPEGVVDLAQPPTIVEVTADRWDEDEKFSMSFIVSVLKDIAHALYYLHYNVGIVHGDVYAHNIKVDKRTGRAYLLDLGASYAPDETFRKKAEMLEVRAFGVLIGDMLGQYDEDDNSKKDVQNKKETLSLLRDKCYSKDVFSRPLFEEIVSTLSTI</sequence>
<keyword evidence="2" id="KW-0677">Repeat</keyword>
<dbReference type="InterPro" id="IPR000719">
    <property type="entry name" value="Prot_kinase_dom"/>
</dbReference>
<feature type="binding site" evidence="3">
    <location>
        <position position="269"/>
    </location>
    <ligand>
        <name>ATP</name>
        <dbReference type="ChEBI" id="CHEBI:30616"/>
    </ligand>
</feature>
<dbReference type="EMBL" id="HBNS01018065">
    <property type="protein sequence ID" value="CAE4606273.1"/>
    <property type="molecule type" value="Transcribed_RNA"/>
</dbReference>
<keyword evidence="1" id="KW-0433">Leucine-rich repeat</keyword>
<dbReference type="PANTHER" id="PTHR48051:SF46">
    <property type="entry name" value="LEUCINE RICH REPEAT-CONTAINING DOMAIN PROTEIN"/>
    <property type="match status" value="1"/>
</dbReference>
<evidence type="ECO:0000259" key="5">
    <source>
        <dbReference type="PROSITE" id="PS50011"/>
    </source>
</evidence>
<dbReference type="PROSITE" id="PS50011">
    <property type="entry name" value="PROTEIN_KINASE_DOM"/>
    <property type="match status" value="1"/>
</dbReference>
<dbReference type="SMART" id="SM00369">
    <property type="entry name" value="LRR_TYP"/>
    <property type="match status" value="3"/>
</dbReference>
<feature type="region of interest" description="Disordered" evidence="4">
    <location>
        <begin position="1"/>
        <end position="22"/>
    </location>
</feature>
<evidence type="ECO:0000256" key="3">
    <source>
        <dbReference type="PROSITE-ProRule" id="PRU10141"/>
    </source>
</evidence>
<dbReference type="AlphaFoldDB" id="A0A7S4R822"/>
<dbReference type="InterPro" id="IPR017441">
    <property type="entry name" value="Protein_kinase_ATP_BS"/>
</dbReference>
<dbReference type="Gene3D" id="1.10.510.10">
    <property type="entry name" value="Transferase(Phosphotransferase) domain 1"/>
    <property type="match status" value="1"/>
</dbReference>
<keyword evidence="3" id="KW-0547">Nucleotide-binding</keyword>
<dbReference type="GO" id="GO:0005737">
    <property type="term" value="C:cytoplasm"/>
    <property type="evidence" value="ECO:0007669"/>
    <property type="project" value="TreeGrafter"/>
</dbReference>
<evidence type="ECO:0000256" key="4">
    <source>
        <dbReference type="SAM" id="MobiDB-lite"/>
    </source>
</evidence>
<feature type="domain" description="Protein kinase" evidence="5">
    <location>
        <begin position="242"/>
        <end position="475"/>
    </location>
</feature>
<accession>A0A7S4R822</accession>
<dbReference type="InterPro" id="IPR003591">
    <property type="entry name" value="Leu-rich_rpt_typical-subtyp"/>
</dbReference>
<evidence type="ECO:0000256" key="1">
    <source>
        <dbReference type="ARBA" id="ARBA00022614"/>
    </source>
</evidence>
<dbReference type="PANTHER" id="PTHR48051">
    <property type="match status" value="1"/>
</dbReference>